<gene>
    <name evidence="1" type="ORF">TPHV1_80037</name>
</gene>
<organism evidence="1 2">
    <name type="scientific">Treponema phagedenis</name>
    <dbReference type="NCBI Taxonomy" id="162"/>
    <lineage>
        <taxon>Bacteria</taxon>
        <taxon>Pseudomonadati</taxon>
        <taxon>Spirochaetota</taxon>
        <taxon>Spirochaetia</taxon>
        <taxon>Spirochaetales</taxon>
        <taxon>Treponemataceae</taxon>
        <taxon>Treponema</taxon>
    </lineage>
</organism>
<evidence type="ECO:0000313" key="2">
    <source>
        <dbReference type="Proteomes" id="UP000042527"/>
    </source>
</evidence>
<dbReference type="EMBL" id="CDNC01000050">
    <property type="protein sequence ID" value="CEM63284.1"/>
    <property type="molecule type" value="Genomic_DNA"/>
</dbReference>
<sequence>MLTVVGKKVPAETLEDAKPIIKLSLMVFRWIPKPLENLWVVKLKMRLGISYPYLIHNHYVFGFSLYARIELKVTICPAVVLAGIYYLPIIF</sequence>
<keyword evidence="2" id="KW-1185">Reference proteome</keyword>
<accession>A0A0B7GX76</accession>
<proteinExistence type="predicted"/>
<name>A0A0B7GX76_TREPH</name>
<protein>
    <submittedName>
        <fullName evidence="1">Uncharacterized protein</fullName>
    </submittedName>
</protein>
<evidence type="ECO:0000313" key="1">
    <source>
        <dbReference type="EMBL" id="CEM63284.1"/>
    </source>
</evidence>
<dbReference type="Proteomes" id="UP000042527">
    <property type="component" value="Unassembled WGS sequence"/>
</dbReference>
<reference evidence="2" key="1">
    <citation type="submission" date="2015-01" db="EMBL/GenBank/DDBJ databases">
        <authorList>
            <person name="Manzoor Shahid"/>
            <person name="Zubair Saima"/>
        </authorList>
    </citation>
    <scope>NUCLEOTIDE SEQUENCE [LARGE SCALE GENOMIC DNA]</scope>
    <source>
        <strain evidence="2">V1</strain>
    </source>
</reference>
<dbReference type="AlphaFoldDB" id="A0A0B7GX76"/>